<evidence type="ECO:0000313" key="3">
    <source>
        <dbReference type="EMBL" id="TWB20917.1"/>
    </source>
</evidence>
<dbReference type="PANTHER" id="PTHR19328">
    <property type="entry name" value="HEDGEHOG-INTERACTING PROTEIN"/>
    <property type="match status" value="1"/>
</dbReference>
<dbReference type="Gene3D" id="2.120.10.30">
    <property type="entry name" value="TolB, C-terminal domain"/>
    <property type="match status" value="1"/>
</dbReference>
<evidence type="ECO:0000256" key="1">
    <source>
        <dbReference type="SAM" id="SignalP"/>
    </source>
</evidence>
<dbReference type="Proteomes" id="UP000316545">
    <property type="component" value="Unassembled WGS sequence"/>
</dbReference>
<dbReference type="InterPro" id="IPR012938">
    <property type="entry name" value="Glc/Sorbosone_DH"/>
</dbReference>
<dbReference type="Pfam" id="PF07995">
    <property type="entry name" value="GSDH"/>
    <property type="match status" value="1"/>
</dbReference>
<dbReference type="InterPro" id="IPR011042">
    <property type="entry name" value="6-blade_b-propeller_TolB-like"/>
</dbReference>
<feature type="domain" description="Glucose/Sorbosone dehydrogenase" evidence="2">
    <location>
        <begin position="177"/>
        <end position="367"/>
    </location>
</feature>
<accession>A0A560FH37</accession>
<dbReference type="AlphaFoldDB" id="A0A560FH37"/>
<evidence type="ECO:0000259" key="2">
    <source>
        <dbReference type="Pfam" id="PF07995"/>
    </source>
</evidence>
<comment type="caution">
    <text evidence="3">The sequence shown here is derived from an EMBL/GenBank/DDBJ whole genome shotgun (WGS) entry which is preliminary data.</text>
</comment>
<reference evidence="3 4" key="1">
    <citation type="submission" date="2019-06" db="EMBL/GenBank/DDBJ databases">
        <title>Genomic Encyclopedia of Type Strains, Phase IV (KMG-V): Genome sequencing to study the core and pangenomes of soil and plant-associated prokaryotes.</title>
        <authorList>
            <person name="Whitman W."/>
        </authorList>
    </citation>
    <scope>NUCLEOTIDE SEQUENCE [LARGE SCALE GENOMIC DNA]</scope>
    <source>
        <strain evidence="3 4">BR 11865</strain>
    </source>
</reference>
<feature type="chain" id="PRO_5022146892" evidence="1">
    <location>
        <begin position="22"/>
        <end position="441"/>
    </location>
</feature>
<dbReference type="InterPro" id="IPR011041">
    <property type="entry name" value="Quinoprot_gluc/sorb_DH_b-prop"/>
</dbReference>
<feature type="signal peptide" evidence="1">
    <location>
        <begin position="1"/>
        <end position="21"/>
    </location>
</feature>
<protein>
    <submittedName>
        <fullName evidence="3">Glucose/arabinose dehydrogenase</fullName>
    </submittedName>
</protein>
<keyword evidence="4" id="KW-1185">Reference proteome</keyword>
<organism evidence="3 4">
    <name type="scientific">Nitrospirillum amazonense</name>
    <dbReference type="NCBI Taxonomy" id="28077"/>
    <lineage>
        <taxon>Bacteria</taxon>
        <taxon>Pseudomonadati</taxon>
        <taxon>Pseudomonadota</taxon>
        <taxon>Alphaproteobacteria</taxon>
        <taxon>Rhodospirillales</taxon>
        <taxon>Azospirillaceae</taxon>
        <taxon>Nitrospirillum</taxon>
    </lineage>
</organism>
<name>A0A560FH37_9PROT</name>
<proteinExistence type="predicted"/>
<gene>
    <name evidence="3" type="ORF">FBZ88_1203</name>
</gene>
<dbReference type="PANTHER" id="PTHR19328:SF55">
    <property type="entry name" value="BLR6566 PROTEIN"/>
    <property type="match status" value="1"/>
</dbReference>
<keyword evidence="1" id="KW-0732">Signal</keyword>
<dbReference type="RefSeq" id="WP_145619487.1">
    <property type="nucleotide sequence ID" value="NZ_JAYNFR010000059.1"/>
</dbReference>
<dbReference type="SUPFAM" id="SSF50952">
    <property type="entry name" value="Soluble quinoprotein glucose dehydrogenase"/>
    <property type="match status" value="1"/>
</dbReference>
<sequence length="441" mass="47545">MKRHVLRLLALAGVAAFALSACDDGSKGTDPNAQIGANPTLPKQQQYLLPPMKVAKVVGWKDGEKPAVAQGLKIQAMATGLHHPRSLTVLPNGDVLVVESVAPKGEPIKRPKDLIMHWVESLATSGGETKDSNRITLLRDADGDGVPESQSIFLDHLNSPFGVALVGNDLYVADTDAIIRYPYTEGDTQITAEGTTLTPLPGGPIDHHWTKSLVASQDGTRLYVGVGSNSNITENGIEAEKNRAAVWEVDRATGRWRIYADGLRNPNGLSWEPQTGTLWAVVNERDELGPNLVPDYMTSVKDGGFYGWPYSYYGQNIDPRVKPQRPDLVARAIVPDYALSTHVAPLGMVFYTGNTLPSSYQGGAFVGEHGSWNRKIPNGYKVIFIPFSNGQPNGQPVDVVTGFLDQDGKAHGRPVGLAVDKTGALLIADDVGNTVWRVTAQ</sequence>
<dbReference type="EMBL" id="VITO01000020">
    <property type="protein sequence ID" value="TWB20917.1"/>
    <property type="molecule type" value="Genomic_DNA"/>
</dbReference>
<dbReference type="PROSITE" id="PS51257">
    <property type="entry name" value="PROKAR_LIPOPROTEIN"/>
    <property type="match status" value="1"/>
</dbReference>
<evidence type="ECO:0000313" key="4">
    <source>
        <dbReference type="Proteomes" id="UP000316545"/>
    </source>
</evidence>